<feature type="domain" description="Flp pilus assembly protein RcpC/CpaB" evidence="1">
    <location>
        <begin position="123"/>
        <end position="227"/>
    </location>
</feature>
<dbReference type="Pfam" id="PF16976">
    <property type="entry name" value="RcpC"/>
    <property type="match status" value="1"/>
</dbReference>
<dbReference type="Proteomes" id="UP001499988">
    <property type="component" value="Unassembled WGS sequence"/>
</dbReference>
<reference evidence="3" key="1">
    <citation type="journal article" date="2019" name="Int. J. Syst. Evol. Microbiol.">
        <title>The Global Catalogue of Microorganisms (GCM) 10K type strain sequencing project: providing services to taxonomists for standard genome sequencing and annotation.</title>
        <authorList>
            <consortium name="The Broad Institute Genomics Platform"/>
            <consortium name="The Broad Institute Genome Sequencing Center for Infectious Disease"/>
            <person name="Wu L."/>
            <person name="Ma J."/>
        </authorList>
    </citation>
    <scope>NUCLEOTIDE SEQUENCE [LARGE SCALE GENOMIC DNA]</scope>
    <source>
        <strain evidence="3">JCM 18401</strain>
    </source>
</reference>
<dbReference type="InterPro" id="IPR031571">
    <property type="entry name" value="RcpC_dom"/>
</dbReference>
<evidence type="ECO:0000313" key="2">
    <source>
        <dbReference type="EMBL" id="GAA4902453.1"/>
    </source>
</evidence>
<name>A0ABP9FGF8_9GAMM</name>
<dbReference type="EMBL" id="BAABJZ010000106">
    <property type="protein sequence ID" value="GAA4902453.1"/>
    <property type="molecule type" value="Genomic_DNA"/>
</dbReference>
<sequence>MRSKLLILVSLILVGMSAYGLSGLLQPQQTALNNEVERVPTEPTVTYRVWYAKRPLQQGEIAKRDHLAIKSINQADAFEAGFDGDVALEIWPDMVAQHDIAQGRYVIQSDFVAPHEDGYVELTLRDGYVPFPIEVSASAIIGGIIRHGSVVDIVAMSSTQNNLARDREVGNSDKSLELRPVLIEVPVLQVIEQEGSNKKPPKVSLILELTRRQVATMSIARQLASIEVHKSVGQKGAEEMLANSGDVLPNFRAITELRAETTVIK</sequence>
<protein>
    <submittedName>
        <fullName evidence="2">Flp pilus assembly protein CpaB</fullName>
    </submittedName>
</protein>
<comment type="caution">
    <text evidence="2">The sequence shown here is derived from an EMBL/GenBank/DDBJ whole genome shotgun (WGS) entry which is preliminary data.</text>
</comment>
<accession>A0ABP9FGF8</accession>
<dbReference type="NCBIfam" id="TIGR03177">
    <property type="entry name" value="pilus_cpaB"/>
    <property type="match status" value="1"/>
</dbReference>
<evidence type="ECO:0000259" key="1">
    <source>
        <dbReference type="Pfam" id="PF16976"/>
    </source>
</evidence>
<evidence type="ECO:0000313" key="3">
    <source>
        <dbReference type="Proteomes" id="UP001499988"/>
    </source>
</evidence>
<keyword evidence="3" id="KW-1185">Reference proteome</keyword>
<dbReference type="InterPro" id="IPR017592">
    <property type="entry name" value="Pilus_assmbl_Flp-typ_CpaB"/>
</dbReference>
<gene>
    <name evidence="2" type="primary">cpaB_2</name>
    <name evidence="2" type="ORF">GCM10023333_40690</name>
</gene>
<proteinExistence type="predicted"/>
<dbReference type="RefSeq" id="WP_345337359.1">
    <property type="nucleotide sequence ID" value="NZ_BAABJZ010000106.1"/>
</dbReference>
<organism evidence="2 3">
    <name type="scientific">Ferrimonas pelagia</name>
    <dbReference type="NCBI Taxonomy" id="1177826"/>
    <lineage>
        <taxon>Bacteria</taxon>
        <taxon>Pseudomonadati</taxon>
        <taxon>Pseudomonadota</taxon>
        <taxon>Gammaproteobacteria</taxon>
        <taxon>Alteromonadales</taxon>
        <taxon>Ferrimonadaceae</taxon>
        <taxon>Ferrimonas</taxon>
    </lineage>
</organism>